<dbReference type="Proteomes" id="UP001492380">
    <property type="component" value="Unassembled WGS sequence"/>
</dbReference>
<dbReference type="Gene3D" id="1.10.240.10">
    <property type="entry name" value="Tyrosyl-Transfer RNA Synthetase"/>
    <property type="match status" value="1"/>
</dbReference>
<protein>
    <recommendedName>
        <fullName evidence="2">tryptophan--tRNA ligase</fullName>
        <ecNumber evidence="2">6.1.1.2</ecNumber>
    </recommendedName>
    <alternativeName>
        <fullName evidence="8">Tryptophanyl-tRNA synthetase</fullName>
    </alternativeName>
</protein>
<evidence type="ECO:0000256" key="4">
    <source>
        <dbReference type="ARBA" id="ARBA00022741"/>
    </source>
</evidence>
<evidence type="ECO:0000256" key="6">
    <source>
        <dbReference type="ARBA" id="ARBA00022917"/>
    </source>
</evidence>
<keyword evidence="3 9" id="KW-0436">Ligase</keyword>
<dbReference type="NCBIfam" id="TIGR00233">
    <property type="entry name" value="trpS"/>
    <property type="match status" value="1"/>
</dbReference>
<dbReference type="SUPFAM" id="SSF52374">
    <property type="entry name" value="Nucleotidylyl transferase"/>
    <property type="match status" value="1"/>
</dbReference>
<gene>
    <name evidence="10" type="ORF">HDK90DRAFT_407242</name>
</gene>
<dbReference type="Gene3D" id="3.40.50.620">
    <property type="entry name" value="HUPs"/>
    <property type="match status" value="1"/>
</dbReference>
<dbReference type="InterPro" id="IPR001412">
    <property type="entry name" value="aa-tRNA-synth_I_CS"/>
</dbReference>
<comment type="caution">
    <text evidence="10">The sequence shown here is derived from an EMBL/GenBank/DDBJ whole genome shotgun (WGS) entry which is preliminary data.</text>
</comment>
<evidence type="ECO:0000256" key="2">
    <source>
        <dbReference type="ARBA" id="ARBA00013161"/>
    </source>
</evidence>
<dbReference type="Pfam" id="PF00579">
    <property type="entry name" value="tRNA-synt_1b"/>
    <property type="match status" value="1"/>
</dbReference>
<dbReference type="CDD" id="cd00806">
    <property type="entry name" value="TrpRS_core"/>
    <property type="match status" value="1"/>
</dbReference>
<sequence length="375" mass="41404">MLPSLLPARRSLLRFARCAGQSQARCQSTTAAQPKVVFSGIQPTGIPHLGNYLGALQQWVKLQDSIGPNDTVIYSIVDLHAITMPKDAAQLRTWRTQMLASLLAVGLDPAKSTIFYQSDVPAHTELMWMLSCHASMGYLSRMTQWKSKLDVSDSSTIDSEKVRSKLKLGLFSYPVLQAADILVHRATHVPVGDDQRQHLEFARELAIGFNANVLRAPVLVEPTTLLSPARRVMSLEKPAQKMSKSQGSELSRIYITDSEDEIRLKIRKARTDGIEGVSYDTEARPGVSNLIEMMCHLGGAENVDAIVGECKDLSMQAFKAKVADTVVEHLEPIRSSYLDYLDRPGALRDIAEQGAEKARKRAGDTMKDVKEAIGF</sequence>
<keyword evidence="7 9" id="KW-0030">Aminoacyl-tRNA synthetase</keyword>
<accession>A0ABR1Z3Z8</accession>
<dbReference type="PROSITE" id="PS00178">
    <property type="entry name" value="AA_TRNA_LIGASE_I"/>
    <property type="match status" value="1"/>
</dbReference>
<dbReference type="EC" id="6.1.1.2" evidence="2"/>
<dbReference type="InterPro" id="IPR014729">
    <property type="entry name" value="Rossmann-like_a/b/a_fold"/>
</dbReference>
<comment type="similarity">
    <text evidence="1 9">Belongs to the class-I aminoacyl-tRNA synthetase family.</text>
</comment>
<evidence type="ECO:0000313" key="11">
    <source>
        <dbReference type="Proteomes" id="UP001492380"/>
    </source>
</evidence>
<evidence type="ECO:0000313" key="10">
    <source>
        <dbReference type="EMBL" id="KAK8246771.1"/>
    </source>
</evidence>
<keyword evidence="6 9" id="KW-0648">Protein biosynthesis</keyword>
<proteinExistence type="inferred from homology"/>
<dbReference type="InterPro" id="IPR050203">
    <property type="entry name" value="Trp-tRNA_synthetase"/>
</dbReference>
<evidence type="ECO:0000256" key="1">
    <source>
        <dbReference type="ARBA" id="ARBA00005594"/>
    </source>
</evidence>
<dbReference type="PRINTS" id="PR01039">
    <property type="entry name" value="TRNASYNTHTRP"/>
</dbReference>
<name>A0ABR1Z3Z8_9PEZI</name>
<reference evidence="10 11" key="1">
    <citation type="submission" date="2024-04" db="EMBL/GenBank/DDBJ databases">
        <title>Phyllosticta paracitricarpa is synonymous to the EU quarantine fungus P. citricarpa based on phylogenomic analyses.</title>
        <authorList>
            <consortium name="Lawrence Berkeley National Laboratory"/>
            <person name="Van Ingen-Buijs V.A."/>
            <person name="Van Westerhoven A.C."/>
            <person name="Haridas S."/>
            <person name="Skiadas P."/>
            <person name="Martin F."/>
            <person name="Groenewald J.Z."/>
            <person name="Crous P.W."/>
            <person name="Seidl M.F."/>
        </authorList>
    </citation>
    <scope>NUCLEOTIDE SEQUENCE [LARGE SCALE GENOMIC DNA]</scope>
    <source>
        <strain evidence="10 11">CBS 123374</strain>
    </source>
</reference>
<evidence type="ECO:0000256" key="3">
    <source>
        <dbReference type="ARBA" id="ARBA00022598"/>
    </source>
</evidence>
<evidence type="ECO:0000256" key="8">
    <source>
        <dbReference type="ARBA" id="ARBA00030268"/>
    </source>
</evidence>
<keyword evidence="4 9" id="KW-0547">Nucleotide-binding</keyword>
<organism evidence="10 11">
    <name type="scientific">Phyllosticta capitalensis</name>
    <dbReference type="NCBI Taxonomy" id="121624"/>
    <lineage>
        <taxon>Eukaryota</taxon>
        <taxon>Fungi</taxon>
        <taxon>Dikarya</taxon>
        <taxon>Ascomycota</taxon>
        <taxon>Pezizomycotina</taxon>
        <taxon>Dothideomycetes</taxon>
        <taxon>Dothideomycetes incertae sedis</taxon>
        <taxon>Botryosphaeriales</taxon>
        <taxon>Phyllostictaceae</taxon>
        <taxon>Phyllosticta</taxon>
    </lineage>
</organism>
<dbReference type="InterPro" id="IPR002306">
    <property type="entry name" value="Trp-tRNA-ligase"/>
</dbReference>
<dbReference type="PANTHER" id="PTHR43766:SF1">
    <property type="entry name" value="TRYPTOPHAN--TRNA LIGASE, MITOCHONDRIAL"/>
    <property type="match status" value="1"/>
</dbReference>
<dbReference type="EMBL" id="JBBWRZ010000001">
    <property type="protein sequence ID" value="KAK8246771.1"/>
    <property type="molecule type" value="Genomic_DNA"/>
</dbReference>
<evidence type="ECO:0000256" key="5">
    <source>
        <dbReference type="ARBA" id="ARBA00022840"/>
    </source>
</evidence>
<evidence type="ECO:0000256" key="9">
    <source>
        <dbReference type="RuleBase" id="RU363036"/>
    </source>
</evidence>
<keyword evidence="11" id="KW-1185">Reference proteome</keyword>
<evidence type="ECO:0000256" key="7">
    <source>
        <dbReference type="ARBA" id="ARBA00023146"/>
    </source>
</evidence>
<keyword evidence="5 9" id="KW-0067">ATP-binding</keyword>
<dbReference type="PANTHER" id="PTHR43766">
    <property type="entry name" value="TRYPTOPHAN--TRNA LIGASE, MITOCHONDRIAL"/>
    <property type="match status" value="1"/>
</dbReference>
<dbReference type="InterPro" id="IPR002305">
    <property type="entry name" value="aa-tRNA-synth_Ic"/>
</dbReference>